<dbReference type="PANTHER" id="PTHR43004:SF19">
    <property type="entry name" value="BINDING MONOOXYGENASE, PUTATIVE (JCVI)-RELATED"/>
    <property type="match status" value="1"/>
</dbReference>
<evidence type="ECO:0000256" key="2">
    <source>
        <dbReference type="ARBA" id="ARBA00007801"/>
    </source>
</evidence>
<organism evidence="6 7">
    <name type="scientific">Ktedonosporobacter rubrisoli</name>
    <dbReference type="NCBI Taxonomy" id="2509675"/>
    <lineage>
        <taxon>Bacteria</taxon>
        <taxon>Bacillati</taxon>
        <taxon>Chloroflexota</taxon>
        <taxon>Ktedonobacteria</taxon>
        <taxon>Ktedonobacterales</taxon>
        <taxon>Ktedonosporobacteraceae</taxon>
        <taxon>Ktedonosporobacter</taxon>
    </lineage>
</organism>
<dbReference type="PANTHER" id="PTHR43004">
    <property type="entry name" value="TRK SYSTEM POTASSIUM UPTAKE PROTEIN"/>
    <property type="match status" value="1"/>
</dbReference>
<evidence type="ECO:0000259" key="5">
    <source>
        <dbReference type="Pfam" id="PF01494"/>
    </source>
</evidence>
<keyword evidence="3" id="KW-0285">Flavoprotein</keyword>
<dbReference type="GO" id="GO:0071949">
    <property type="term" value="F:FAD binding"/>
    <property type="evidence" value="ECO:0007669"/>
    <property type="project" value="InterPro"/>
</dbReference>
<proteinExistence type="inferred from homology"/>
<evidence type="ECO:0000313" key="7">
    <source>
        <dbReference type="Proteomes" id="UP000290365"/>
    </source>
</evidence>
<evidence type="ECO:0000256" key="3">
    <source>
        <dbReference type="ARBA" id="ARBA00022630"/>
    </source>
</evidence>
<dbReference type="OrthoDB" id="140526at2"/>
<keyword evidence="4" id="KW-0274">FAD</keyword>
<dbReference type="Gene3D" id="3.30.70.2450">
    <property type="match status" value="1"/>
</dbReference>
<sequence>MSQDEQGATASVKIEAEETSSASFEAIRARYVIGCDGAHSIVRKSQAIPFAGHSLPGRFWLLDAELDWGRSQEHVYTWAHRDGIIVMIPLPGSRQWRIYVQMVQYDKDSEEVTLERIRNVFAERTGEPGAVIGQASWLSDFQIHQRMVTTYRQGNVFLAGDAAHIHSPAGGQGLNTGIADAYNLAWKLALVLRKQAREQLLETYEIERLPVAQDVLHRSEEQSELIFSQRSLTSKLIMPVLGRLMQLPAVQQHLALAGSQLLVNYRTSPLSIISNQPHRRFLVRGGRKVAGLQEVRAGDRAPQATFHDASAGRPGTVFQLFEDGKSHLLLFSGKKRNRVEVFEAATSLARRLAAQWGALITPHVVCTDMPAPSSQDSSLILDPDHSLHMPYHVNGPALVLLRPDSYIGFRSNSLDHNALCEYLRTFFVPKGA</sequence>
<feature type="domain" description="FAD-binding" evidence="5">
    <location>
        <begin position="2"/>
        <end position="219"/>
    </location>
</feature>
<dbReference type="SUPFAM" id="SSF51905">
    <property type="entry name" value="FAD/NAD(P)-binding domain"/>
    <property type="match status" value="1"/>
</dbReference>
<evidence type="ECO:0000313" key="6">
    <source>
        <dbReference type="EMBL" id="QBD80854.1"/>
    </source>
</evidence>
<dbReference type="InterPro" id="IPR002938">
    <property type="entry name" value="FAD-bd"/>
</dbReference>
<dbReference type="GO" id="GO:0016709">
    <property type="term" value="F:oxidoreductase activity, acting on paired donors, with incorporation or reduction of molecular oxygen, NAD(P)H as one donor, and incorporation of one atom of oxygen"/>
    <property type="evidence" value="ECO:0007669"/>
    <property type="project" value="UniProtKB-ARBA"/>
</dbReference>
<evidence type="ECO:0000256" key="4">
    <source>
        <dbReference type="ARBA" id="ARBA00022827"/>
    </source>
</evidence>
<comment type="cofactor">
    <cofactor evidence="1">
        <name>FAD</name>
        <dbReference type="ChEBI" id="CHEBI:57692"/>
    </cofactor>
</comment>
<dbReference type="InterPro" id="IPR036249">
    <property type="entry name" value="Thioredoxin-like_sf"/>
</dbReference>
<reference evidence="6 7" key="1">
    <citation type="submission" date="2019-01" db="EMBL/GenBank/DDBJ databases">
        <title>Ktedonosporobacter rubrisoli SCAWS-G2.</title>
        <authorList>
            <person name="Huang Y."/>
            <person name="Yan B."/>
        </authorList>
    </citation>
    <scope>NUCLEOTIDE SEQUENCE [LARGE SCALE GENOMIC DNA]</scope>
    <source>
        <strain evidence="6 7">SCAWS-G2</strain>
    </source>
</reference>
<dbReference type="Pfam" id="PF01494">
    <property type="entry name" value="FAD_binding_3"/>
    <property type="match status" value="1"/>
</dbReference>
<dbReference type="Proteomes" id="UP000290365">
    <property type="component" value="Chromosome"/>
</dbReference>
<name>A0A4P6JYR2_KTERU</name>
<protein>
    <recommendedName>
        <fullName evidence="5">FAD-binding domain-containing protein</fullName>
    </recommendedName>
</protein>
<gene>
    <name evidence="6" type="ORF">EPA93_34755</name>
</gene>
<dbReference type="KEGG" id="kbs:EPA93_34755"/>
<dbReference type="InterPro" id="IPR036188">
    <property type="entry name" value="FAD/NAD-bd_sf"/>
</dbReference>
<accession>A0A4P6JYR2</accession>
<dbReference type="EMBL" id="CP035758">
    <property type="protein sequence ID" value="QBD80854.1"/>
    <property type="molecule type" value="Genomic_DNA"/>
</dbReference>
<evidence type="ECO:0000256" key="1">
    <source>
        <dbReference type="ARBA" id="ARBA00001974"/>
    </source>
</evidence>
<dbReference type="SUPFAM" id="SSF52833">
    <property type="entry name" value="Thioredoxin-like"/>
    <property type="match status" value="1"/>
</dbReference>
<dbReference type="Gene3D" id="3.40.30.120">
    <property type="match status" value="1"/>
</dbReference>
<comment type="similarity">
    <text evidence="2">Belongs to the PheA/TfdB FAD monooxygenase family.</text>
</comment>
<dbReference type="AlphaFoldDB" id="A0A4P6JYR2"/>
<keyword evidence="7" id="KW-1185">Reference proteome</keyword>
<dbReference type="PRINTS" id="PR00420">
    <property type="entry name" value="RNGMNOXGNASE"/>
</dbReference>
<dbReference type="Gene3D" id="3.50.50.60">
    <property type="entry name" value="FAD/NAD(P)-binding domain"/>
    <property type="match status" value="1"/>
</dbReference>
<dbReference type="InterPro" id="IPR050641">
    <property type="entry name" value="RIFMO-like"/>
</dbReference>